<dbReference type="Pfam" id="PF12697">
    <property type="entry name" value="Abhydrolase_6"/>
    <property type="match status" value="1"/>
</dbReference>
<dbReference type="GeneID" id="73339781"/>
<dbReference type="InterPro" id="IPR052897">
    <property type="entry name" value="Sec-Metab_Biosynth_Hydrolase"/>
</dbReference>
<sequence>MPKIHPLTMSSKPVIVLTPGAWHSPEHFRDLRDELHTRGWETRGVRHHSVGSEPPNKGLYDDAAATAAVLQELAEQGRQIVLVAHSYGGLAAAEGAKGFGIKQRAAEGKPGGVITLMYLAAFVGQKGQSILSMTGNVYPPWTRVEDGRIHFVTADDPLYGDVPAEAREKAKNLLKHHTTVSFEETMTYEPWHDITCMYVGCEDDQAIPYFAQEQMQQLLGPEATKLKLKSSHSPFLSVLSETADAVELAAKKGSEALSA</sequence>
<name>A0A9Q8SND4_9PEZI</name>
<feature type="domain" description="AB hydrolase-1" evidence="1">
    <location>
        <begin position="15"/>
        <end position="244"/>
    </location>
</feature>
<evidence type="ECO:0000313" key="2">
    <source>
        <dbReference type="EMBL" id="UQC80283.1"/>
    </source>
</evidence>
<evidence type="ECO:0000313" key="3">
    <source>
        <dbReference type="Proteomes" id="UP000830671"/>
    </source>
</evidence>
<protein>
    <recommendedName>
        <fullName evidence="1">AB hydrolase-1 domain-containing protein</fullName>
    </recommendedName>
</protein>
<dbReference type="SUPFAM" id="SSF53474">
    <property type="entry name" value="alpha/beta-Hydrolases"/>
    <property type="match status" value="1"/>
</dbReference>
<accession>A0A9Q8SND4</accession>
<dbReference type="Gene3D" id="3.40.50.1820">
    <property type="entry name" value="alpha/beta hydrolase"/>
    <property type="match status" value="1"/>
</dbReference>
<organism evidence="2 3">
    <name type="scientific">Colletotrichum lupini</name>
    <dbReference type="NCBI Taxonomy" id="145971"/>
    <lineage>
        <taxon>Eukaryota</taxon>
        <taxon>Fungi</taxon>
        <taxon>Dikarya</taxon>
        <taxon>Ascomycota</taxon>
        <taxon>Pezizomycotina</taxon>
        <taxon>Sordariomycetes</taxon>
        <taxon>Hypocreomycetidae</taxon>
        <taxon>Glomerellales</taxon>
        <taxon>Glomerellaceae</taxon>
        <taxon>Colletotrichum</taxon>
        <taxon>Colletotrichum acutatum species complex</taxon>
    </lineage>
</organism>
<dbReference type="InterPro" id="IPR000073">
    <property type="entry name" value="AB_hydrolase_1"/>
</dbReference>
<dbReference type="Proteomes" id="UP000830671">
    <property type="component" value="Chromosome 3"/>
</dbReference>
<gene>
    <name evidence="2" type="ORF">CLUP02_05766</name>
</gene>
<dbReference type="PANTHER" id="PTHR37017:SF11">
    <property type="entry name" value="ESTERASE_LIPASE_THIOESTERASE DOMAIN-CONTAINING PROTEIN"/>
    <property type="match status" value="1"/>
</dbReference>
<reference evidence="2" key="1">
    <citation type="journal article" date="2021" name="Mol. Plant Microbe Interact.">
        <title>Complete Genome Sequence of the Plant-Pathogenic Fungus Colletotrichum lupini.</title>
        <authorList>
            <person name="Baroncelli R."/>
            <person name="Pensec F."/>
            <person name="Da Lio D."/>
            <person name="Boufleur T."/>
            <person name="Vicente I."/>
            <person name="Sarrocco S."/>
            <person name="Picot A."/>
            <person name="Baraldi E."/>
            <person name="Sukno S."/>
            <person name="Thon M."/>
            <person name="Le Floch G."/>
        </authorList>
    </citation>
    <scope>NUCLEOTIDE SEQUENCE</scope>
    <source>
        <strain evidence="2">IMI 504893</strain>
    </source>
</reference>
<dbReference type="PANTHER" id="PTHR37017">
    <property type="entry name" value="AB HYDROLASE-1 DOMAIN-CONTAINING PROTEIN-RELATED"/>
    <property type="match status" value="1"/>
</dbReference>
<keyword evidence="3" id="KW-1185">Reference proteome</keyword>
<dbReference type="InterPro" id="IPR029058">
    <property type="entry name" value="AB_hydrolase_fold"/>
</dbReference>
<evidence type="ECO:0000259" key="1">
    <source>
        <dbReference type="Pfam" id="PF12697"/>
    </source>
</evidence>
<dbReference type="KEGG" id="clup:CLUP02_05766"/>
<dbReference type="AlphaFoldDB" id="A0A9Q8SND4"/>
<dbReference type="EMBL" id="CP019475">
    <property type="protein sequence ID" value="UQC80283.1"/>
    <property type="molecule type" value="Genomic_DNA"/>
</dbReference>
<proteinExistence type="predicted"/>
<dbReference type="RefSeq" id="XP_049141914.1">
    <property type="nucleotide sequence ID" value="XM_049284771.1"/>
</dbReference>